<accession>A0ACB0K5F9</accession>
<evidence type="ECO:0000313" key="2">
    <source>
        <dbReference type="Proteomes" id="UP001177021"/>
    </source>
</evidence>
<keyword evidence="2" id="KW-1185">Reference proteome</keyword>
<gene>
    <name evidence="1" type="ORF">MILVUS5_LOCUS19356</name>
</gene>
<dbReference type="EMBL" id="CASHSV030000179">
    <property type="protein sequence ID" value="CAJ2651771.1"/>
    <property type="molecule type" value="Genomic_DNA"/>
</dbReference>
<comment type="caution">
    <text evidence="1">The sequence shown here is derived from an EMBL/GenBank/DDBJ whole genome shotgun (WGS) entry which is preliminary data.</text>
</comment>
<evidence type="ECO:0000313" key="1">
    <source>
        <dbReference type="EMBL" id="CAJ2651771.1"/>
    </source>
</evidence>
<proteinExistence type="predicted"/>
<sequence length="894" mass="102088">MNGKAERKNRTLTELVVAIMLNSGAAKHWWGEIILTVCFVLNRIPKSKRSESAYEILKKRRPNLSYLRTWGCLAYVRKPDPKRVKLASRAYECVFIGYAANSKAYRFFDLNEKVIIESNDADFYENKFPFKSRNSGGTEQDNIPESSHVPVIPNADSNDEVENELRRSKRVRVAKDYGPDYATFTLNEDPANLQEALSSMDADLWQEAINDEMDSLESNKTWHLVDLPPGCKPIGCKWILKKKLKPDGTVEKYKARLVAKGFRQRENIDFFDTFSPVTRITSIRVLISIAAIYNLIVHQMDVKTAFLNGDLEEEIYMEQPEGLNESDKCIYYKCDGNICTIICLYVDDMLIFGSNLSAINNVKSMLSNNFDMKDLGEASVILGIKITRSEKGISLDQSHYVEKILKKYGYFNCKPACTPYDPSVKLFKNTGDSVRQTEYANIIGSLRYATDCTRPDIAYVVGLLCRFTSRPSDEHWHAIERVMRYLKRTMNLGLHYQRFPAVLEGYSDADWNTLSDDSKATSGFIFSIAGGAVSWKSKKQTILAQSTMESEMIALATASEEASWLRCLLSEIPLWEKPMPAVLIHCDSTAAIAKIENRFYNGKRRQIRRKHSTVRELITTGAVRVDHVRTNDNLADPLTKGLAREKVQNTSVKMGLMPMKYLKYQMVDERSVEVQSHELQKIAHEIITEGMPLHEQFQISVIIDKLPPSWKDFKNQLRHKTKEFSIEGLITRLRIEEESRKQDMKEEEKILVVSNTNKKKFGAALKPTGKPLKNQNQSRIQNRVKNGNPVRGHIAKQQQQPPPPRNDAVEPFYCFNCWKTGHISKKCRNPKRPKPANLAHINVNVADEPYAAMITEINMVGGTDGWWIDTGATRHVCYDRAMFKTYTNAENKKV</sequence>
<organism evidence="1 2">
    <name type="scientific">Trifolium pratense</name>
    <name type="common">Red clover</name>
    <dbReference type="NCBI Taxonomy" id="57577"/>
    <lineage>
        <taxon>Eukaryota</taxon>
        <taxon>Viridiplantae</taxon>
        <taxon>Streptophyta</taxon>
        <taxon>Embryophyta</taxon>
        <taxon>Tracheophyta</taxon>
        <taxon>Spermatophyta</taxon>
        <taxon>Magnoliopsida</taxon>
        <taxon>eudicotyledons</taxon>
        <taxon>Gunneridae</taxon>
        <taxon>Pentapetalae</taxon>
        <taxon>rosids</taxon>
        <taxon>fabids</taxon>
        <taxon>Fabales</taxon>
        <taxon>Fabaceae</taxon>
        <taxon>Papilionoideae</taxon>
        <taxon>50 kb inversion clade</taxon>
        <taxon>NPAAA clade</taxon>
        <taxon>Hologalegina</taxon>
        <taxon>IRL clade</taxon>
        <taxon>Trifolieae</taxon>
        <taxon>Trifolium</taxon>
    </lineage>
</organism>
<protein>
    <submittedName>
        <fullName evidence="1">Uncharacterized protein</fullName>
    </submittedName>
</protein>
<dbReference type="Proteomes" id="UP001177021">
    <property type="component" value="Unassembled WGS sequence"/>
</dbReference>
<name>A0ACB0K5F9_TRIPR</name>
<reference evidence="1" key="1">
    <citation type="submission" date="2023-10" db="EMBL/GenBank/DDBJ databases">
        <authorList>
            <person name="Rodriguez Cubillos JULIANA M."/>
            <person name="De Vega J."/>
        </authorList>
    </citation>
    <scope>NUCLEOTIDE SEQUENCE</scope>
</reference>